<feature type="compositionally biased region" description="Polar residues" evidence="1">
    <location>
        <begin position="23"/>
        <end position="39"/>
    </location>
</feature>
<dbReference type="Proteomes" id="UP000813385">
    <property type="component" value="Unassembled WGS sequence"/>
</dbReference>
<sequence length="384" mass="41201">MGKGPTEHGHPQVVTEGVRRVRPTTNRGVSLFARNSSDSGIRGYDHEGIIPLASAHDRASQTLLRGSRPGQYHSTHAVQSTDRAPRLSDPGRPPRSRNGRTPSLAVPLSTGRHGILRGGGFRPSSTQGREIRHPPRHPLFTTIMKFTSGLFAAAILSAGVLAESPIEVEVRYSKEMVDVGDLNIFASTWEKIYSSDGNQRSLVTDDTYSTNGNECTSWADKPDNLARVVVNGAWGRVPGLGPNDAREALVNSLWKVLSDLTNPTGWNVFTNCYGTTWQEGVPNWKGAHACGGRNPTVSAECFCGIGSAQCEFHSWGHKVPSVIKANMYRDGVLLADSLTINFSAQRVPKDEGCGTIGEIAAGVAGFLPFPGPIFAKGISVFCGA</sequence>
<dbReference type="EMBL" id="JAGPXD010000003">
    <property type="protein sequence ID" value="KAH7362348.1"/>
    <property type="molecule type" value="Genomic_DNA"/>
</dbReference>
<comment type="caution">
    <text evidence="2">The sequence shown here is derived from an EMBL/GenBank/DDBJ whole genome shotgun (WGS) entry which is preliminary data.</text>
</comment>
<dbReference type="OrthoDB" id="3908196at2759"/>
<feature type="region of interest" description="Disordered" evidence="1">
    <location>
        <begin position="1"/>
        <end position="43"/>
    </location>
</feature>
<feature type="region of interest" description="Disordered" evidence="1">
    <location>
        <begin position="65"/>
        <end position="135"/>
    </location>
</feature>
<gene>
    <name evidence="2" type="ORF">B0T11DRAFT_352223</name>
</gene>
<name>A0A8K0TL36_9PEZI</name>
<protein>
    <submittedName>
        <fullName evidence="2">Uncharacterized protein</fullName>
    </submittedName>
</protein>
<dbReference type="AlphaFoldDB" id="A0A8K0TL36"/>
<reference evidence="2" key="1">
    <citation type="journal article" date="2021" name="Nat. Commun.">
        <title>Genetic determinants of endophytism in the Arabidopsis root mycobiome.</title>
        <authorList>
            <person name="Mesny F."/>
            <person name="Miyauchi S."/>
            <person name="Thiergart T."/>
            <person name="Pickel B."/>
            <person name="Atanasova L."/>
            <person name="Karlsson M."/>
            <person name="Huettel B."/>
            <person name="Barry K.W."/>
            <person name="Haridas S."/>
            <person name="Chen C."/>
            <person name="Bauer D."/>
            <person name="Andreopoulos W."/>
            <person name="Pangilinan J."/>
            <person name="LaButti K."/>
            <person name="Riley R."/>
            <person name="Lipzen A."/>
            <person name="Clum A."/>
            <person name="Drula E."/>
            <person name="Henrissat B."/>
            <person name="Kohler A."/>
            <person name="Grigoriev I.V."/>
            <person name="Martin F.M."/>
            <person name="Hacquard S."/>
        </authorList>
    </citation>
    <scope>NUCLEOTIDE SEQUENCE</scope>
    <source>
        <strain evidence="2">MPI-CAGE-AT-0016</strain>
    </source>
</reference>
<feature type="compositionally biased region" description="Basic and acidic residues" evidence="1">
    <location>
        <begin position="1"/>
        <end position="10"/>
    </location>
</feature>
<organism evidence="2 3">
    <name type="scientific">Plectosphaerella cucumerina</name>
    <dbReference type="NCBI Taxonomy" id="40658"/>
    <lineage>
        <taxon>Eukaryota</taxon>
        <taxon>Fungi</taxon>
        <taxon>Dikarya</taxon>
        <taxon>Ascomycota</taxon>
        <taxon>Pezizomycotina</taxon>
        <taxon>Sordariomycetes</taxon>
        <taxon>Hypocreomycetidae</taxon>
        <taxon>Glomerellales</taxon>
        <taxon>Plectosphaerellaceae</taxon>
        <taxon>Plectosphaerella</taxon>
    </lineage>
</organism>
<accession>A0A8K0TL36</accession>
<evidence type="ECO:0000313" key="3">
    <source>
        <dbReference type="Proteomes" id="UP000813385"/>
    </source>
</evidence>
<proteinExistence type="predicted"/>
<evidence type="ECO:0000313" key="2">
    <source>
        <dbReference type="EMBL" id="KAH7362348.1"/>
    </source>
</evidence>
<evidence type="ECO:0000256" key="1">
    <source>
        <dbReference type="SAM" id="MobiDB-lite"/>
    </source>
</evidence>
<feature type="compositionally biased region" description="Polar residues" evidence="1">
    <location>
        <begin position="72"/>
        <end position="82"/>
    </location>
</feature>
<keyword evidence="3" id="KW-1185">Reference proteome</keyword>